<dbReference type="AlphaFoldDB" id="A0A1Q2LHH7"/>
<evidence type="ECO:0000313" key="2">
    <source>
        <dbReference type="Proteomes" id="UP000188298"/>
    </source>
</evidence>
<gene>
    <name evidence="1" type="ORF">XJ32_06830</name>
</gene>
<protein>
    <submittedName>
        <fullName evidence="1">Uncharacterized protein</fullName>
    </submittedName>
</protein>
<evidence type="ECO:0000313" key="1">
    <source>
        <dbReference type="EMBL" id="AQQ59843.1"/>
    </source>
</evidence>
<sequence length="126" mass="14753">MKVEGRNDYIEPLSNMSVSKEYLQKQTAQSLKEQITQAILGNQTQLKALQQGYNTYHLSPFQKEVLESALDIANNPTKLKEYKLQGLQKQLNNLNNNEAYHIEKSREYDKARYAKDREELEKKSMR</sequence>
<organism evidence="1 2">
    <name type="scientific">Helicobacter bilis</name>
    <dbReference type="NCBI Taxonomy" id="37372"/>
    <lineage>
        <taxon>Bacteria</taxon>
        <taxon>Pseudomonadati</taxon>
        <taxon>Campylobacterota</taxon>
        <taxon>Epsilonproteobacteria</taxon>
        <taxon>Campylobacterales</taxon>
        <taxon>Helicobacteraceae</taxon>
        <taxon>Helicobacter</taxon>
    </lineage>
</organism>
<proteinExistence type="predicted"/>
<dbReference type="Proteomes" id="UP000188298">
    <property type="component" value="Chromosome"/>
</dbReference>
<accession>A0A1Q2LHH7</accession>
<name>A0A1Q2LHH7_9HELI</name>
<dbReference type="KEGG" id="hbl:XJ32_06830"/>
<dbReference type="EMBL" id="CP019645">
    <property type="protein sequence ID" value="AQQ59843.1"/>
    <property type="molecule type" value="Genomic_DNA"/>
</dbReference>
<reference evidence="1 2" key="1">
    <citation type="submission" date="2017-02" db="EMBL/GenBank/DDBJ databases">
        <title>Whole genome sequencing of Helicobacter bilis strain AAQJH.</title>
        <authorList>
            <person name="Conlan S."/>
            <person name="Thomas P.J."/>
            <person name="Mullikin J."/>
            <person name="Palmore T.N."/>
            <person name="Frank K.M."/>
            <person name="Segre J.A."/>
        </authorList>
    </citation>
    <scope>NUCLEOTIDE SEQUENCE [LARGE SCALE GENOMIC DNA]</scope>
    <source>
        <strain evidence="1 2">AAQJH</strain>
    </source>
</reference>